<evidence type="ECO:0000313" key="2">
    <source>
        <dbReference type="Proteomes" id="UP001265550"/>
    </source>
</evidence>
<dbReference type="RefSeq" id="WP_204732215.1">
    <property type="nucleotide sequence ID" value="NZ_JAVDWE010000003.1"/>
</dbReference>
<dbReference type="InterPro" id="IPR011051">
    <property type="entry name" value="RmlC_Cupin_sf"/>
</dbReference>
<comment type="caution">
    <text evidence="1">The sequence shown here is derived from an EMBL/GenBank/DDBJ whole genome shotgun (WGS) entry which is preliminary data.</text>
</comment>
<dbReference type="Proteomes" id="UP001265550">
    <property type="component" value="Unassembled WGS sequence"/>
</dbReference>
<organism evidence="1 2">
    <name type="scientific">Hydrogenophaga laconesensis</name>
    <dbReference type="NCBI Taxonomy" id="1805971"/>
    <lineage>
        <taxon>Bacteria</taxon>
        <taxon>Pseudomonadati</taxon>
        <taxon>Pseudomonadota</taxon>
        <taxon>Betaproteobacteria</taxon>
        <taxon>Burkholderiales</taxon>
        <taxon>Comamonadaceae</taxon>
        <taxon>Hydrogenophaga</taxon>
    </lineage>
</organism>
<dbReference type="SUPFAM" id="SSF51182">
    <property type="entry name" value="RmlC-like cupins"/>
    <property type="match status" value="1"/>
</dbReference>
<dbReference type="EMBL" id="JAVDWE010000003">
    <property type="protein sequence ID" value="MDR7093927.1"/>
    <property type="molecule type" value="Genomic_DNA"/>
</dbReference>
<accession>A0ABU1V906</accession>
<gene>
    <name evidence="1" type="ORF">J2X09_001659</name>
</gene>
<evidence type="ECO:0000313" key="1">
    <source>
        <dbReference type="EMBL" id="MDR7093927.1"/>
    </source>
</evidence>
<proteinExistence type="predicted"/>
<sequence length="223" mass="25034">MKDYQLRIVHDHLQRGQSIVLPQLHRVVFCRQGRLRLTANGSVTELRTDEAAYTGINAELESLEDGSVCWRWELEAVDDAIDSDTGPQPGGTSDVKGIYPLPALQDGMKYALRCDRVSFPPGGEALTHTHAAAGVRCAHTGEIFIDSMGHQWTAKPGDTWLERGPDSVYAKAWDQGPMNFVRVMLVPETHYGRSTISYVLPEDQDRPKSQQYQRFLEQPVELQ</sequence>
<protein>
    <submittedName>
        <fullName evidence="1">Quercetin dioxygenase-like cupin family protein</fullName>
    </submittedName>
</protein>
<keyword evidence="2" id="KW-1185">Reference proteome</keyword>
<name>A0ABU1V906_9BURK</name>
<reference evidence="1 2" key="1">
    <citation type="submission" date="2023-07" db="EMBL/GenBank/DDBJ databases">
        <title>Sorghum-associated microbial communities from plants grown in Nebraska, USA.</title>
        <authorList>
            <person name="Schachtman D."/>
        </authorList>
    </citation>
    <scope>NUCLEOTIDE SEQUENCE [LARGE SCALE GENOMIC DNA]</scope>
    <source>
        <strain evidence="1 2">BE240</strain>
    </source>
</reference>